<dbReference type="Proteomes" id="UP000176339">
    <property type="component" value="Unassembled WGS sequence"/>
</dbReference>
<dbReference type="PANTHER" id="PTHR21485">
    <property type="entry name" value="HAD SUPERFAMILY MEMBERS CMAS AND KDSC"/>
    <property type="match status" value="1"/>
</dbReference>
<dbReference type="InterPro" id="IPR050793">
    <property type="entry name" value="CMP-NeuNAc_synthase"/>
</dbReference>
<dbReference type="PANTHER" id="PTHR21485:SF6">
    <property type="entry name" value="N-ACYLNEURAMINATE CYTIDYLYLTRANSFERASE-RELATED"/>
    <property type="match status" value="1"/>
</dbReference>
<dbReference type="SUPFAM" id="SSF53448">
    <property type="entry name" value="Nucleotide-diphospho-sugar transferases"/>
    <property type="match status" value="1"/>
</dbReference>
<dbReference type="InterPro" id="IPR029044">
    <property type="entry name" value="Nucleotide-diphossugar_trans"/>
</dbReference>
<gene>
    <name evidence="1" type="ORF">A2846_03310</name>
</gene>
<comment type="caution">
    <text evidence="1">The sequence shown here is derived from an EMBL/GenBank/DDBJ whole genome shotgun (WGS) entry which is preliminary data.</text>
</comment>
<evidence type="ECO:0008006" key="3">
    <source>
        <dbReference type="Google" id="ProtNLM"/>
    </source>
</evidence>
<proteinExistence type="predicted"/>
<dbReference type="AlphaFoldDB" id="A0A1F5NZ99"/>
<evidence type="ECO:0000313" key="2">
    <source>
        <dbReference type="Proteomes" id="UP000176339"/>
    </source>
</evidence>
<sequence>MTPKILAYIPARAGSTRIRNKNIKKFLGKPLIAYTIEQARSCDFVDRVIVDTDSEKIARIAKKYGAEVPWLRPQKFARDNSKVMDAILHFLARLQREQNYVPDYLMILQTTSPLREQEDILRCWKAMKGSRATSVLTVTPTHPRLYHLSADQYTVLVNGSEVGSSNAQSWPDAYLLNGSVYIIHLPALLKEKRAITRKNKAVIMPKWRSLDIDIPEEWVMAELFYKHKKQINAQLKKF</sequence>
<evidence type="ECO:0000313" key="1">
    <source>
        <dbReference type="EMBL" id="OGE82660.1"/>
    </source>
</evidence>
<organism evidence="1 2">
    <name type="scientific">Candidatus Doudnabacteria bacterium RIFCSPHIGHO2_01_FULL_49_9</name>
    <dbReference type="NCBI Taxonomy" id="1817827"/>
    <lineage>
        <taxon>Bacteria</taxon>
        <taxon>Candidatus Doudnaibacteriota</taxon>
    </lineage>
</organism>
<dbReference type="GO" id="GO:0008781">
    <property type="term" value="F:N-acylneuraminate cytidylyltransferase activity"/>
    <property type="evidence" value="ECO:0007669"/>
    <property type="project" value="TreeGrafter"/>
</dbReference>
<protein>
    <recommendedName>
        <fullName evidence="3">Acylneuraminate cytidylyltransferase</fullName>
    </recommendedName>
</protein>
<dbReference type="CDD" id="cd02513">
    <property type="entry name" value="CMP-NeuAc_Synthase"/>
    <property type="match status" value="1"/>
</dbReference>
<dbReference type="Pfam" id="PF02348">
    <property type="entry name" value="CTP_transf_3"/>
    <property type="match status" value="1"/>
</dbReference>
<name>A0A1F5NZ99_9BACT</name>
<dbReference type="EMBL" id="MFEN01000066">
    <property type="protein sequence ID" value="OGE82660.1"/>
    <property type="molecule type" value="Genomic_DNA"/>
</dbReference>
<accession>A0A1F5NZ99</accession>
<reference evidence="1 2" key="1">
    <citation type="journal article" date="2016" name="Nat. Commun.">
        <title>Thousands of microbial genomes shed light on interconnected biogeochemical processes in an aquifer system.</title>
        <authorList>
            <person name="Anantharaman K."/>
            <person name="Brown C.T."/>
            <person name="Hug L.A."/>
            <person name="Sharon I."/>
            <person name="Castelle C.J."/>
            <person name="Probst A.J."/>
            <person name="Thomas B.C."/>
            <person name="Singh A."/>
            <person name="Wilkins M.J."/>
            <person name="Karaoz U."/>
            <person name="Brodie E.L."/>
            <person name="Williams K.H."/>
            <person name="Hubbard S.S."/>
            <person name="Banfield J.F."/>
        </authorList>
    </citation>
    <scope>NUCLEOTIDE SEQUENCE [LARGE SCALE GENOMIC DNA]</scope>
</reference>
<dbReference type="InterPro" id="IPR003329">
    <property type="entry name" value="Cytidylyl_trans"/>
</dbReference>
<dbReference type="Gene3D" id="3.90.550.10">
    <property type="entry name" value="Spore Coat Polysaccharide Biosynthesis Protein SpsA, Chain A"/>
    <property type="match status" value="1"/>
</dbReference>